<keyword evidence="2" id="KW-0424">Laminin EGF-like domain</keyword>
<feature type="domain" description="Laminin N-terminal" evidence="3">
    <location>
        <begin position="87"/>
        <end position="165"/>
    </location>
</feature>
<dbReference type="Pfam" id="PF00055">
    <property type="entry name" value="Laminin_N"/>
    <property type="match status" value="1"/>
</dbReference>
<sequence>LRLVRARVLIVSRCRCIKSAFSPGVPAEGNFEFLKDCLEPSLFLDAALYRQSSFATPRLPSAPTRQTPPRLCHSRTGNNPCYDDTGLPQRCVPDFINAAFNLQVEVTNTCGVDGPTSFCVQSGHSGIRKVCDICDNRVPVSVFFSPFVFEEIVLAQSLHRYFSSS</sequence>
<evidence type="ECO:0000313" key="5">
    <source>
        <dbReference type="WBParaSite" id="PEQ_0000619801-mRNA-1"/>
    </source>
</evidence>
<dbReference type="AlphaFoldDB" id="A0A914RI63"/>
<accession>A0A914RI63</accession>
<keyword evidence="1" id="KW-1015">Disulfide bond</keyword>
<dbReference type="Proteomes" id="UP000887564">
    <property type="component" value="Unplaced"/>
</dbReference>
<dbReference type="InterPro" id="IPR008211">
    <property type="entry name" value="Laminin_N"/>
</dbReference>
<evidence type="ECO:0000256" key="2">
    <source>
        <dbReference type="ARBA" id="ARBA00023292"/>
    </source>
</evidence>
<proteinExistence type="predicted"/>
<name>A0A914RI63_PAREQ</name>
<protein>
    <submittedName>
        <fullName evidence="5">Laminin N-terminal domain-containing protein</fullName>
    </submittedName>
</protein>
<evidence type="ECO:0000259" key="3">
    <source>
        <dbReference type="PROSITE" id="PS51117"/>
    </source>
</evidence>
<keyword evidence="4" id="KW-1185">Reference proteome</keyword>
<reference evidence="5" key="1">
    <citation type="submission" date="2022-11" db="UniProtKB">
        <authorList>
            <consortium name="WormBaseParasite"/>
        </authorList>
    </citation>
    <scope>IDENTIFICATION</scope>
</reference>
<dbReference type="PROSITE" id="PS51117">
    <property type="entry name" value="LAMININ_NTER"/>
    <property type="match status" value="1"/>
</dbReference>
<dbReference type="Gene3D" id="2.60.120.260">
    <property type="entry name" value="Galactose-binding domain-like"/>
    <property type="match status" value="1"/>
</dbReference>
<organism evidence="4 5">
    <name type="scientific">Parascaris equorum</name>
    <name type="common">Equine roundworm</name>
    <dbReference type="NCBI Taxonomy" id="6256"/>
    <lineage>
        <taxon>Eukaryota</taxon>
        <taxon>Metazoa</taxon>
        <taxon>Ecdysozoa</taxon>
        <taxon>Nematoda</taxon>
        <taxon>Chromadorea</taxon>
        <taxon>Rhabditida</taxon>
        <taxon>Spirurina</taxon>
        <taxon>Ascaridomorpha</taxon>
        <taxon>Ascaridoidea</taxon>
        <taxon>Ascarididae</taxon>
        <taxon>Parascaris</taxon>
    </lineage>
</organism>
<evidence type="ECO:0000256" key="1">
    <source>
        <dbReference type="ARBA" id="ARBA00023157"/>
    </source>
</evidence>
<dbReference type="WBParaSite" id="PEQ_0000619801-mRNA-1">
    <property type="protein sequence ID" value="PEQ_0000619801-mRNA-1"/>
    <property type="gene ID" value="PEQ_0000619801"/>
</dbReference>
<evidence type="ECO:0000313" key="4">
    <source>
        <dbReference type="Proteomes" id="UP000887564"/>
    </source>
</evidence>